<comment type="caution">
    <text evidence="2">The sequence shown here is derived from an EMBL/GenBank/DDBJ whole genome shotgun (WGS) entry which is preliminary data.</text>
</comment>
<dbReference type="PANTHER" id="PTHR37301:SF1">
    <property type="entry name" value="DNA-BINDING PROTEIN"/>
    <property type="match status" value="1"/>
</dbReference>
<gene>
    <name evidence="2" type="ORF">ACD_78C00274G0014</name>
</gene>
<dbReference type="EMBL" id="AMFJ01034274">
    <property type="protein sequence ID" value="EKD29787.1"/>
    <property type="molecule type" value="Genomic_DNA"/>
</dbReference>
<dbReference type="AlphaFoldDB" id="K1XX39"/>
<dbReference type="SUPFAM" id="SSF47413">
    <property type="entry name" value="lambda repressor-like DNA-binding domains"/>
    <property type="match status" value="1"/>
</dbReference>
<dbReference type="PANTHER" id="PTHR37301">
    <property type="entry name" value="DNA-BINDING PROTEIN-RELATED"/>
    <property type="match status" value="1"/>
</dbReference>
<dbReference type="Pfam" id="PF13443">
    <property type="entry name" value="HTH_26"/>
    <property type="match status" value="1"/>
</dbReference>
<feature type="domain" description="HTH cro/C1-type" evidence="1">
    <location>
        <begin position="7"/>
        <end position="62"/>
    </location>
</feature>
<dbReference type="CDD" id="cd00093">
    <property type="entry name" value="HTH_XRE"/>
    <property type="match status" value="1"/>
</dbReference>
<proteinExistence type="predicted"/>
<reference evidence="2" key="1">
    <citation type="journal article" date="2012" name="Science">
        <title>Fermentation, hydrogen, and sulfur metabolism in multiple uncultivated bacterial phyla.</title>
        <authorList>
            <person name="Wrighton K.C."/>
            <person name="Thomas B.C."/>
            <person name="Sharon I."/>
            <person name="Miller C.S."/>
            <person name="Castelle C.J."/>
            <person name="VerBerkmoes N.C."/>
            <person name="Wilkins M.J."/>
            <person name="Hettich R.L."/>
            <person name="Lipton M.S."/>
            <person name="Williams K.H."/>
            <person name="Long P.E."/>
            <person name="Banfield J.F."/>
        </authorList>
    </citation>
    <scope>NUCLEOTIDE SEQUENCE [LARGE SCALE GENOMIC DNA]</scope>
</reference>
<name>K1XX39_9BACT</name>
<dbReference type="Gene3D" id="1.10.260.40">
    <property type="entry name" value="lambda repressor-like DNA-binding domains"/>
    <property type="match status" value="1"/>
</dbReference>
<dbReference type="InterPro" id="IPR001387">
    <property type="entry name" value="Cro/C1-type_HTH"/>
</dbReference>
<sequence>MKVEINLWELLGKNKMSARDLSKITGMSNQQISSIKRGMTSRIGLDTIEKLLEAFQCEPNDLFKIIK</sequence>
<dbReference type="PROSITE" id="PS50943">
    <property type="entry name" value="HTH_CROC1"/>
    <property type="match status" value="1"/>
</dbReference>
<dbReference type="InterPro" id="IPR010982">
    <property type="entry name" value="Lambda_DNA-bd_dom_sf"/>
</dbReference>
<dbReference type="GO" id="GO:0003677">
    <property type="term" value="F:DNA binding"/>
    <property type="evidence" value="ECO:0007669"/>
    <property type="project" value="InterPro"/>
</dbReference>
<organism evidence="2">
    <name type="scientific">uncultured bacterium</name>
    <name type="common">gcode 4</name>
    <dbReference type="NCBI Taxonomy" id="1234023"/>
    <lineage>
        <taxon>Bacteria</taxon>
        <taxon>environmental samples</taxon>
    </lineage>
</organism>
<protein>
    <recommendedName>
        <fullName evidence="1">HTH cro/C1-type domain-containing protein</fullName>
    </recommendedName>
</protein>
<accession>K1XX39</accession>
<evidence type="ECO:0000313" key="2">
    <source>
        <dbReference type="EMBL" id="EKD29787.1"/>
    </source>
</evidence>
<evidence type="ECO:0000259" key="1">
    <source>
        <dbReference type="PROSITE" id="PS50943"/>
    </source>
</evidence>
<dbReference type="SMART" id="SM00530">
    <property type="entry name" value="HTH_XRE"/>
    <property type="match status" value="1"/>
</dbReference>